<dbReference type="PROSITE" id="PS00108">
    <property type="entry name" value="PROTEIN_KINASE_ST"/>
    <property type="match status" value="1"/>
</dbReference>
<feature type="compositionally biased region" description="Low complexity" evidence="13">
    <location>
        <begin position="1753"/>
        <end position="1762"/>
    </location>
</feature>
<keyword evidence="7" id="KW-0808">Transferase</keyword>
<feature type="compositionally biased region" description="Polar residues" evidence="13">
    <location>
        <begin position="34"/>
        <end position="44"/>
    </location>
</feature>
<accession>A0A8C8DNZ5</accession>
<evidence type="ECO:0000256" key="4">
    <source>
        <dbReference type="ARBA" id="ARBA00022490"/>
    </source>
</evidence>
<dbReference type="CDD" id="cd14030">
    <property type="entry name" value="STKc_WNK1"/>
    <property type="match status" value="1"/>
</dbReference>
<feature type="region of interest" description="Disordered" evidence="13">
    <location>
        <begin position="1464"/>
        <end position="1688"/>
    </location>
</feature>
<dbReference type="InterPro" id="IPR008271">
    <property type="entry name" value="Ser/Thr_kinase_AS"/>
</dbReference>
<evidence type="ECO:0000313" key="15">
    <source>
        <dbReference type="Ensembl" id="ENSOSIP00000019052.1"/>
    </source>
</evidence>
<feature type="compositionally biased region" description="Polar residues" evidence="13">
    <location>
        <begin position="1201"/>
        <end position="1221"/>
    </location>
</feature>
<feature type="domain" description="Protein kinase" evidence="14">
    <location>
        <begin position="283"/>
        <end position="541"/>
    </location>
</feature>
<dbReference type="Pfam" id="PF12202">
    <property type="entry name" value="OSR1_C"/>
    <property type="match status" value="1"/>
</dbReference>
<dbReference type="GO" id="GO:0004674">
    <property type="term" value="F:protein serine/threonine kinase activity"/>
    <property type="evidence" value="ECO:0007669"/>
    <property type="project" value="UniProtKB-KW"/>
</dbReference>
<feature type="compositionally biased region" description="Basic and acidic residues" evidence="13">
    <location>
        <begin position="635"/>
        <end position="655"/>
    </location>
</feature>
<keyword evidence="5" id="KW-0723">Serine/threonine-protein kinase</keyword>
<dbReference type="PROSITE" id="PS50011">
    <property type="entry name" value="PROTEIN_KINASE_DOM"/>
    <property type="match status" value="1"/>
</dbReference>
<evidence type="ECO:0000256" key="7">
    <source>
        <dbReference type="ARBA" id="ARBA00022679"/>
    </source>
</evidence>
<evidence type="ECO:0000256" key="1">
    <source>
        <dbReference type="ARBA" id="ARBA00001946"/>
    </source>
</evidence>
<comment type="catalytic activity">
    <reaction evidence="12">
        <text>L-seryl-[protein] + ATP = O-phospho-L-seryl-[protein] + ADP + H(+)</text>
        <dbReference type="Rhea" id="RHEA:17989"/>
        <dbReference type="Rhea" id="RHEA-COMP:9863"/>
        <dbReference type="Rhea" id="RHEA-COMP:11604"/>
        <dbReference type="ChEBI" id="CHEBI:15378"/>
        <dbReference type="ChEBI" id="CHEBI:29999"/>
        <dbReference type="ChEBI" id="CHEBI:30616"/>
        <dbReference type="ChEBI" id="CHEBI:83421"/>
        <dbReference type="ChEBI" id="CHEBI:456216"/>
        <dbReference type="EC" id="2.7.11.1"/>
    </reaction>
</comment>
<feature type="compositionally biased region" description="Polar residues" evidence="13">
    <location>
        <begin position="1472"/>
        <end position="1481"/>
    </location>
</feature>
<dbReference type="FunFam" id="3.10.20.90:FF:000007">
    <property type="entry name" value="Serine/threonine-protein kinase WNK1 isoform 1"/>
    <property type="match status" value="1"/>
</dbReference>
<feature type="compositionally biased region" description="Polar residues" evidence="13">
    <location>
        <begin position="676"/>
        <end position="699"/>
    </location>
</feature>
<feature type="compositionally biased region" description="Basic and acidic residues" evidence="13">
    <location>
        <begin position="45"/>
        <end position="69"/>
    </location>
</feature>
<feature type="compositionally biased region" description="Low complexity" evidence="13">
    <location>
        <begin position="1670"/>
        <end position="1680"/>
    </location>
</feature>
<dbReference type="InterPro" id="IPR056865">
    <property type="entry name" value="CCTL2_WNK"/>
</dbReference>
<feature type="compositionally biased region" description="Basic residues" evidence="13">
    <location>
        <begin position="1740"/>
        <end position="1752"/>
    </location>
</feature>
<comment type="cofactor">
    <cofactor evidence="1">
        <name>Mg(2+)</name>
        <dbReference type="ChEBI" id="CHEBI:18420"/>
    </cofactor>
</comment>
<dbReference type="InterPro" id="IPR024678">
    <property type="entry name" value="Kinase_OSR1/WNK_CCT"/>
</dbReference>
<feature type="compositionally biased region" description="Low complexity" evidence="13">
    <location>
        <begin position="1398"/>
        <end position="1421"/>
    </location>
</feature>
<dbReference type="FunFam" id="3.30.200.20:FF:000494">
    <property type="entry name" value="serine/threonine-protein kinase WNK2 isoform X2"/>
    <property type="match status" value="1"/>
</dbReference>
<evidence type="ECO:0000313" key="16">
    <source>
        <dbReference type="Proteomes" id="UP000694383"/>
    </source>
</evidence>
<feature type="compositionally biased region" description="Polar residues" evidence="13">
    <location>
        <begin position="1552"/>
        <end position="1562"/>
    </location>
</feature>
<feature type="compositionally biased region" description="Polar residues" evidence="13">
    <location>
        <begin position="1606"/>
        <end position="1615"/>
    </location>
</feature>
<evidence type="ECO:0000256" key="6">
    <source>
        <dbReference type="ARBA" id="ARBA00022553"/>
    </source>
</evidence>
<keyword evidence="9" id="KW-0418">Kinase</keyword>
<keyword evidence="8" id="KW-0547">Nucleotide-binding</keyword>
<name>A0A8C8DNZ5_9TELE</name>
<evidence type="ECO:0000256" key="8">
    <source>
        <dbReference type="ARBA" id="ARBA00022741"/>
    </source>
</evidence>
<evidence type="ECO:0000256" key="9">
    <source>
        <dbReference type="ARBA" id="ARBA00022777"/>
    </source>
</evidence>
<evidence type="ECO:0000256" key="10">
    <source>
        <dbReference type="ARBA" id="ARBA00022840"/>
    </source>
</evidence>
<feature type="compositionally biased region" description="Polar residues" evidence="13">
    <location>
        <begin position="1764"/>
        <end position="1775"/>
    </location>
</feature>
<feature type="region of interest" description="Disordered" evidence="13">
    <location>
        <begin position="825"/>
        <end position="872"/>
    </location>
</feature>
<dbReference type="InterPro" id="IPR000719">
    <property type="entry name" value="Prot_kinase_dom"/>
</dbReference>
<feature type="compositionally biased region" description="Low complexity" evidence="13">
    <location>
        <begin position="1348"/>
        <end position="1391"/>
    </location>
</feature>
<dbReference type="SMART" id="SM00220">
    <property type="entry name" value="S_TKc"/>
    <property type="match status" value="1"/>
</dbReference>
<evidence type="ECO:0000256" key="3">
    <source>
        <dbReference type="ARBA" id="ARBA00012513"/>
    </source>
</evidence>
<feature type="compositionally biased region" description="Pro residues" evidence="13">
    <location>
        <begin position="718"/>
        <end position="733"/>
    </location>
</feature>
<feature type="compositionally biased region" description="Polar residues" evidence="13">
    <location>
        <begin position="1655"/>
        <end position="1669"/>
    </location>
</feature>
<feature type="region of interest" description="Disordered" evidence="13">
    <location>
        <begin position="635"/>
        <end position="811"/>
    </location>
</feature>
<keyword evidence="16" id="KW-1185">Reference proteome</keyword>
<keyword evidence="4" id="KW-0963">Cytoplasm</keyword>
<comment type="subcellular location">
    <subcellularLocation>
        <location evidence="2">Cytoplasm</location>
    </subcellularLocation>
</comment>
<dbReference type="Gene3D" id="1.10.510.10">
    <property type="entry name" value="Transferase(Phosphotransferase) domain 1"/>
    <property type="match status" value="1"/>
</dbReference>
<evidence type="ECO:0000256" key="12">
    <source>
        <dbReference type="ARBA" id="ARBA00048679"/>
    </source>
</evidence>
<reference evidence="15" key="2">
    <citation type="submission" date="2025-09" db="UniProtKB">
        <authorList>
            <consortium name="Ensembl"/>
        </authorList>
    </citation>
    <scope>IDENTIFICATION</scope>
</reference>
<proteinExistence type="predicted"/>
<dbReference type="GO" id="GO:0005524">
    <property type="term" value="F:ATP binding"/>
    <property type="evidence" value="ECO:0007669"/>
    <property type="project" value="UniProtKB-KW"/>
</dbReference>
<keyword evidence="6" id="KW-0597">Phosphoprotein</keyword>
<evidence type="ECO:0000256" key="5">
    <source>
        <dbReference type="ARBA" id="ARBA00022527"/>
    </source>
</evidence>
<feature type="region of interest" description="Disordered" evidence="13">
    <location>
        <begin position="1"/>
        <end position="69"/>
    </location>
</feature>
<dbReference type="SUPFAM" id="SSF56112">
    <property type="entry name" value="Protein kinase-like (PK-like)"/>
    <property type="match status" value="1"/>
</dbReference>
<comment type="catalytic activity">
    <reaction evidence="11">
        <text>L-threonyl-[protein] + ATP = O-phospho-L-threonyl-[protein] + ADP + H(+)</text>
        <dbReference type="Rhea" id="RHEA:46608"/>
        <dbReference type="Rhea" id="RHEA-COMP:11060"/>
        <dbReference type="Rhea" id="RHEA-COMP:11605"/>
        <dbReference type="ChEBI" id="CHEBI:15378"/>
        <dbReference type="ChEBI" id="CHEBI:30013"/>
        <dbReference type="ChEBI" id="CHEBI:30616"/>
        <dbReference type="ChEBI" id="CHEBI:61977"/>
        <dbReference type="ChEBI" id="CHEBI:456216"/>
        <dbReference type="EC" id="2.7.11.1"/>
    </reaction>
</comment>
<dbReference type="GeneTree" id="ENSGT00940000155474"/>
<feature type="region of interest" description="Disordered" evidence="13">
    <location>
        <begin position="230"/>
        <end position="273"/>
    </location>
</feature>
<sequence>MSENKANSKAVKFIAPLSPSTSASPCPSPKTPHKNVNGSASSDTHVAEKIIGEPEVQRRRHTMDRDSKTAEHRFFRRSVICDSNATALDLPSKAAVILTSPPDCEGTPTFLSPKLSGYGGQDSEGKGEIRGSYLQGTSLQSYLSGAAEQEYVEKTDSSVNVCTIAVPTGSNVAYGTDGTGKELVPTELDVADETKGKKTDVLLRSRGTQETQQVEKNGTVIEQVDEVPISSPIEENREDREKEEEKGLAKARAEQREAEKRVQEDIEEAETKAVGTSPDGRFLKFDIEIGRGSFKTVYKGLDTETTVEVAWCELQDRKLSKSERQRFKEEAGMLKGLQHPNIVRFYDSWEGPCKGKKCIVLITELMTSGTLKTYLKRFKVMKIKVLRSWCRQILKGLHFLHTRAPPIIHRDLKCDNIFITGPTGSVKIGDLGLATLKRASFAKSVIGTPEFMAPEMYEEKYDESVDVYAFGMCMLEMATSEYPYSECQNAAQIYRRVTSGVKPASFDKVAIPEVKEIIEGCIRTNKDERYAIKTLLNHAFFQEETGVRVELAEEDDGEMIAIKLWLRIEDVKKLKGKYKDNEAIEFSFDLIRDVPEDVAQEMVESGYVAEADHKTMAKAIKDRVSLILKKREQRKLVREEQEKRKQEAEQQKQETLRSSQTQAELDETEALEQHQLRNQRTNTSYTSEGGVDSGSSVFSPDSPHPGQMTMSYSSLPSSQPPSQPQTPYPPTPSCPQQHPCYPQPHQSMVQTLTPQASAGPPPISATTQPAPAGPAQQVVSSSLCSTSLQSPTHTSQSQPPAQSSSQSSELSLSQLLLPQLLSSLESGHSEASGLSDGNEGGGGGQHEGRSSKRKPKRSVRSRSRHDKMSKAKLDVLSISNRGDRVAECQLETHNRKMVTFRFDLDGDNPEEIAQIMVESEFILESERESFIEQVKEVIQNADKKGLERDPNCQSTGDKKEQIPAISVPMPDIPCSPSKQIVYLGRKFIVSPVPEARLKELAFTSPPPSSLCVADTTPSQPPVPSLSLSQSAGAVSLQQAFSELRQNQFDPGPSTAPPSIPSIPLVPTPNPLLQPVAAVVSSRCSTPVSSIDGLSILSQAKEQVLDVTHPPLAPSSTPSPAPLACQSPTSLSPPASGVNQSISQSQLISQPVMPSLSQAQVQPQTFLPPLPVCPVTMTSVPLTLPIASIPSTGLVPSPPTQIPVSSPPCSTLTAREVSSNHPSPTSSLTSALTTSLISTTVIQTPQLVPSTPNLCPSSSSPVELPPVVTNCSLVQPTWVHTQPLPPDLPGQTHTPCLDCDTRGEAASDSLGKPDDIQILDKKLRTLFMDLGASAQGDVLAADLTSAVSVPGTSSPVCPSSSSIIPVTTPNSNQQAPQPPSSLALGPLSSPAPIRGPGTPISNSAPSVIPSSSISQTTPSKPSLSRLPATSPPSELLTSLPGPCLIQSQQPLEDLDAQLRRALSPETVPVGSHTPASLSSVSSIGPPIPFSLAEERAFSPAPPSVGGRKLGRFEVLPAAEEPSVQQPTCTDSSSTTSSTSSSSSSSSSSLLSSPENTLHKNSSSVLRGEGRRVGDVVDGFLQRTSTGSYHTSPFTSPSPSPKPAAVTGRTQVTSNPESRVGRFSVSRASEQSIESKLNPPPTAQTANGPSHPVQDLSPGSQHKTSLPILNTNSYSNSYISSDNDSEYEDEDFKREVNRLREKHMREIQALHVRQKEEVETLFTKLGKAPPAAVIPPLITLTGRRRRPTKSKSSKSSRAGSTHGSKSPLQPDSTLSAQSAPTMCAGQLAALADSGGGTVLQPLKTSPSSDILCSTYTSDGALSVPSLCAPSPGMPCSMQRNANTFTQL</sequence>
<reference evidence="15" key="1">
    <citation type="submission" date="2025-08" db="UniProtKB">
        <authorList>
            <consortium name="Ensembl"/>
        </authorList>
    </citation>
    <scope>IDENTIFICATION</scope>
</reference>
<feature type="compositionally biased region" description="Polar residues" evidence="13">
    <location>
        <begin position="1125"/>
        <end position="1138"/>
    </location>
</feature>
<feature type="compositionally biased region" description="Low complexity" evidence="13">
    <location>
        <begin position="734"/>
        <end position="747"/>
    </location>
</feature>
<feature type="compositionally biased region" description="Low complexity" evidence="13">
    <location>
        <begin position="1530"/>
        <end position="1551"/>
    </location>
</feature>
<dbReference type="Pfam" id="PF00069">
    <property type="entry name" value="Pkinase"/>
    <property type="match status" value="1"/>
</dbReference>
<feature type="compositionally biased region" description="Basic residues" evidence="13">
    <location>
        <begin position="851"/>
        <end position="865"/>
    </location>
</feature>
<feature type="compositionally biased region" description="Pro residues" evidence="13">
    <location>
        <begin position="1110"/>
        <end position="1120"/>
    </location>
</feature>
<keyword evidence="10" id="KW-0067">ATP-binding</keyword>
<feature type="compositionally biased region" description="Low complexity" evidence="13">
    <location>
        <begin position="768"/>
        <end position="811"/>
    </location>
</feature>
<organism evidence="15 16">
    <name type="scientific">Oryzias sinensis</name>
    <name type="common">Chinese medaka</name>
    <dbReference type="NCBI Taxonomy" id="183150"/>
    <lineage>
        <taxon>Eukaryota</taxon>
        <taxon>Metazoa</taxon>
        <taxon>Chordata</taxon>
        <taxon>Craniata</taxon>
        <taxon>Vertebrata</taxon>
        <taxon>Euteleostomi</taxon>
        <taxon>Actinopterygii</taxon>
        <taxon>Neopterygii</taxon>
        <taxon>Teleostei</taxon>
        <taxon>Neoteleostei</taxon>
        <taxon>Acanthomorphata</taxon>
        <taxon>Ovalentaria</taxon>
        <taxon>Atherinomorphae</taxon>
        <taxon>Beloniformes</taxon>
        <taxon>Adrianichthyidae</taxon>
        <taxon>Oryziinae</taxon>
        <taxon>Oryzias</taxon>
    </lineage>
</organism>
<dbReference type="Proteomes" id="UP000694383">
    <property type="component" value="Unplaced"/>
</dbReference>
<dbReference type="EC" id="2.7.11.1" evidence="3"/>
<feature type="region of interest" description="Disordered" evidence="13">
    <location>
        <begin position="1196"/>
        <end position="1228"/>
    </location>
</feature>
<dbReference type="InterPro" id="IPR050588">
    <property type="entry name" value="WNK_Ser-Thr_kinase"/>
</dbReference>
<feature type="compositionally biased region" description="Basic and acidic residues" evidence="13">
    <location>
        <begin position="234"/>
        <end position="264"/>
    </location>
</feature>
<dbReference type="Pfam" id="PF24889">
    <property type="entry name" value="CCTL2_WNK"/>
    <property type="match status" value="1"/>
</dbReference>
<feature type="region of interest" description="Disordered" evidence="13">
    <location>
        <begin position="1732"/>
        <end position="1775"/>
    </location>
</feature>
<dbReference type="PANTHER" id="PTHR13902">
    <property type="entry name" value="SERINE/THREONINE-PROTEIN KINASE WNK WITH NO LYSINE -RELATED"/>
    <property type="match status" value="1"/>
</dbReference>
<evidence type="ECO:0000256" key="13">
    <source>
        <dbReference type="SAM" id="MobiDB-lite"/>
    </source>
</evidence>
<evidence type="ECO:0000256" key="11">
    <source>
        <dbReference type="ARBA" id="ARBA00047899"/>
    </source>
</evidence>
<dbReference type="FunFam" id="3.10.20.90:FF:000012">
    <property type="entry name" value="Serine/threonine-protein kinase WNK1 isoform 2"/>
    <property type="match status" value="1"/>
</dbReference>
<dbReference type="InterPro" id="IPR011009">
    <property type="entry name" value="Kinase-like_dom_sf"/>
</dbReference>
<feature type="region of interest" description="Disordered" evidence="13">
    <location>
        <begin position="1348"/>
        <end position="1440"/>
    </location>
</feature>
<feature type="compositionally biased region" description="Low complexity" evidence="13">
    <location>
        <begin position="16"/>
        <end position="25"/>
    </location>
</feature>
<feature type="compositionally biased region" description="Polar residues" evidence="13">
    <location>
        <begin position="1624"/>
        <end position="1633"/>
    </location>
</feature>
<evidence type="ECO:0000259" key="14">
    <source>
        <dbReference type="PROSITE" id="PS50011"/>
    </source>
</evidence>
<dbReference type="Ensembl" id="ENSOSIT00000020126.1">
    <property type="protein sequence ID" value="ENSOSIP00000019052.1"/>
    <property type="gene ID" value="ENSOSIG00000010287.1"/>
</dbReference>
<protein>
    <recommendedName>
        <fullName evidence="3">non-specific serine/threonine protein kinase</fullName>
        <ecNumber evidence="3">2.7.11.1</ecNumber>
    </recommendedName>
</protein>
<dbReference type="Gene3D" id="3.30.200.20">
    <property type="entry name" value="Phosphorylase Kinase, domain 1"/>
    <property type="match status" value="1"/>
</dbReference>
<dbReference type="Gene3D" id="3.10.20.90">
    <property type="entry name" value="Phosphatidylinositol 3-kinase Catalytic Subunit, Chain A, domain 1"/>
    <property type="match status" value="2"/>
</dbReference>
<feature type="compositionally biased region" description="Low complexity" evidence="13">
    <location>
        <begin position="825"/>
        <end position="837"/>
    </location>
</feature>
<dbReference type="FunFam" id="1.10.510.10:FF:000006">
    <property type="entry name" value="Serine/threonine-protein kinase WNK1 isoform 2"/>
    <property type="match status" value="1"/>
</dbReference>
<feature type="region of interest" description="Disordered" evidence="13">
    <location>
        <begin position="1110"/>
        <end position="1138"/>
    </location>
</feature>
<dbReference type="GO" id="GO:0005737">
    <property type="term" value="C:cytoplasm"/>
    <property type="evidence" value="ECO:0007669"/>
    <property type="project" value="UniProtKB-SubCell"/>
</dbReference>
<evidence type="ECO:0000256" key="2">
    <source>
        <dbReference type="ARBA" id="ARBA00004496"/>
    </source>
</evidence>